<evidence type="ECO:0000313" key="9">
    <source>
        <dbReference type="Proteomes" id="UP000318578"/>
    </source>
</evidence>
<reference evidence="8 9" key="1">
    <citation type="submission" date="2019-07" db="EMBL/GenBank/DDBJ databases">
        <title>New species of Amycolatopsis and Streptomyces.</title>
        <authorList>
            <person name="Duangmal K."/>
            <person name="Teo W.F.A."/>
            <person name="Lipun K."/>
        </authorList>
    </citation>
    <scope>NUCLEOTIDE SEQUENCE [LARGE SCALE GENOMIC DNA]</scope>
    <source>
        <strain evidence="8 9">JCM 30562</strain>
    </source>
</reference>
<feature type="transmembrane region" description="Helical" evidence="6">
    <location>
        <begin position="260"/>
        <end position="287"/>
    </location>
</feature>
<dbReference type="InterPro" id="IPR011701">
    <property type="entry name" value="MFS"/>
</dbReference>
<proteinExistence type="predicted"/>
<feature type="transmembrane region" description="Helical" evidence="6">
    <location>
        <begin position="394"/>
        <end position="416"/>
    </location>
</feature>
<dbReference type="CDD" id="cd06174">
    <property type="entry name" value="MFS"/>
    <property type="match status" value="1"/>
</dbReference>
<dbReference type="PANTHER" id="PTHR42718">
    <property type="entry name" value="MAJOR FACILITATOR SUPERFAMILY MULTIDRUG TRANSPORTER MFSC"/>
    <property type="match status" value="1"/>
</dbReference>
<keyword evidence="9" id="KW-1185">Reference proteome</keyword>
<evidence type="ECO:0000256" key="2">
    <source>
        <dbReference type="ARBA" id="ARBA00022448"/>
    </source>
</evidence>
<comment type="caution">
    <text evidence="8">The sequence shown here is derived from an EMBL/GenBank/DDBJ whole genome shotgun (WGS) entry which is preliminary data.</text>
</comment>
<dbReference type="PROSITE" id="PS50850">
    <property type="entry name" value="MFS"/>
    <property type="match status" value="1"/>
</dbReference>
<name>A0A558A9G1_9PSEU</name>
<dbReference type="Proteomes" id="UP000318578">
    <property type="component" value="Unassembled WGS sequence"/>
</dbReference>
<feature type="transmembrane region" description="Helical" evidence="6">
    <location>
        <begin position="126"/>
        <end position="151"/>
    </location>
</feature>
<evidence type="ECO:0000256" key="5">
    <source>
        <dbReference type="ARBA" id="ARBA00023136"/>
    </source>
</evidence>
<feature type="transmembrane region" description="Helical" evidence="6">
    <location>
        <begin position="299"/>
        <end position="317"/>
    </location>
</feature>
<evidence type="ECO:0000256" key="6">
    <source>
        <dbReference type="SAM" id="Phobius"/>
    </source>
</evidence>
<dbReference type="InterPro" id="IPR036259">
    <property type="entry name" value="MFS_trans_sf"/>
</dbReference>
<dbReference type="RefSeq" id="WP_144640334.1">
    <property type="nucleotide sequence ID" value="NZ_BNAX01000004.1"/>
</dbReference>
<keyword evidence="4 6" id="KW-1133">Transmembrane helix</keyword>
<feature type="transmembrane region" description="Helical" evidence="6">
    <location>
        <begin position="163"/>
        <end position="182"/>
    </location>
</feature>
<keyword evidence="2" id="KW-0813">Transport</keyword>
<feature type="transmembrane region" description="Helical" evidence="6">
    <location>
        <begin position="521"/>
        <end position="540"/>
    </location>
</feature>
<comment type="subcellular location">
    <subcellularLocation>
        <location evidence="1">Cell membrane</location>
        <topology evidence="1">Multi-pass membrane protein</topology>
    </subcellularLocation>
</comment>
<feature type="transmembrane region" description="Helical" evidence="6">
    <location>
        <begin position="37"/>
        <end position="55"/>
    </location>
</feature>
<gene>
    <name evidence="8" type="ORF">FNH06_18760</name>
</gene>
<dbReference type="SUPFAM" id="SSF103473">
    <property type="entry name" value="MFS general substrate transporter"/>
    <property type="match status" value="1"/>
</dbReference>
<evidence type="ECO:0000256" key="1">
    <source>
        <dbReference type="ARBA" id="ARBA00004651"/>
    </source>
</evidence>
<feature type="transmembrane region" description="Helical" evidence="6">
    <location>
        <begin position="194"/>
        <end position="214"/>
    </location>
</feature>
<feature type="domain" description="Major facilitator superfamily (MFS) profile" evidence="7">
    <location>
        <begin position="39"/>
        <end position="443"/>
    </location>
</feature>
<sequence>MTAGVTDTTYAPGGGSPLGRLLWHRQLEHYPRGARRFSCLAIAVLATIVLYYELYVAGAVSPAIMAQYHLSFSTYVWITAIGNVFGAFASLVAGLADRWGRANLVVYGLGVTGVLVLFALPNSPNGGVFAVVFTLIAFVEGIILVATPALVRDFSPQLGRASAMGFWTLGPVAGSLVVAEVSSHTIDSLPRWQSQFTICGIVGLVMFVIALFGLRELSPSIRDQLMVSMKDRALIESRARGIDVEEGLKHPWRQMLHLDIIGSAFAIAVFLIIYYTAVGFFTIYFTTLFGYSLADANGLGNWFWAFDAVALILVGLLSDRVRVRKPFMVVGAIGTVAMTAVFASRTGHPDTGYYTFVWIISLLAVFMAIAYAPWMASFTETVERRNPALTATGLAVWGWITRVVVALSITVLPFVINSMTPLVENGAQVSELSTKYAAQLQTLQAIDPATQAALGANPNDAAAGAKAVGEIAAAQSVSPAEAVTKLRAVATIPLADLAFLSAHGTEVAQAAEEAPGQWQNWWWVCIGGEIVFLPLILVMAGRWSPRRAREDMIAHEAKVQQELAAMQEGKG</sequence>
<dbReference type="InterPro" id="IPR020846">
    <property type="entry name" value="MFS_dom"/>
</dbReference>
<dbReference type="OrthoDB" id="3761592at2"/>
<organism evidence="8 9">
    <name type="scientific">Amycolatopsis acidiphila</name>
    <dbReference type="NCBI Taxonomy" id="715473"/>
    <lineage>
        <taxon>Bacteria</taxon>
        <taxon>Bacillati</taxon>
        <taxon>Actinomycetota</taxon>
        <taxon>Actinomycetes</taxon>
        <taxon>Pseudonocardiales</taxon>
        <taxon>Pseudonocardiaceae</taxon>
        <taxon>Amycolatopsis</taxon>
    </lineage>
</organism>
<dbReference type="AlphaFoldDB" id="A0A558A9G1"/>
<protein>
    <submittedName>
        <fullName evidence="8">MFS transporter</fullName>
    </submittedName>
</protein>
<dbReference type="GO" id="GO:0005886">
    <property type="term" value="C:plasma membrane"/>
    <property type="evidence" value="ECO:0007669"/>
    <property type="project" value="UniProtKB-SubCell"/>
</dbReference>
<keyword evidence="5 6" id="KW-0472">Membrane</keyword>
<keyword evidence="3 6" id="KW-0812">Transmembrane</keyword>
<evidence type="ECO:0000256" key="3">
    <source>
        <dbReference type="ARBA" id="ARBA00022692"/>
    </source>
</evidence>
<feature type="transmembrane region" description="Helical" evidence="6">
    <location>
        <begin position="329"/>
        <end position="347"/>
    </location>
</feature>
<evidence type="ECO:0000259" key="7">
    <source>
        <dbReference type="PROSITE" id="PS50850"/>
    </source>
</evidence>
<dbReference type="GO" id="GO:0022857">
    <property type="term" value="F:transmembrane transporter activity"/>
    <property type="evidence" value="ECO:0007669"/>
    <property type="project" value="InterPro"/>
</dbReference>
<evidence type="ECO:0000256" key="4">
    <source>
        <dbReference type="ARBA" id="ARBA00022989"/>
    </source>
</evidence>
<feature type="transmembrane region" description="Helical" evidence="6">
    <location>
        <begin position="353"/>
        <end position="374"/>
    </location>
</feature>
<feature type="transmembrane region" description="Helical" evidence="6">
    <location>
        <begin position="102"/>
        <end position="120"/>
    </location>
</feature>
<accession>A0A558A9G1</accession>
<dbReference type="PANTHER" id="PTHR42718:SF9">
    <property type="entry name" value="MAJOR FACILITATOR SUPERFAMILY MULTIDRUG TRANSPORTER MFSC"/>
    <property type="match status" value="1"/>
</dbReference>
<dbReference type="Pfam" id="PF07690">
    <property type="entry name" value="MFS_1"/>
    <property type="match status" value="1"/>
</dbReference>
<evidence type="ECO:0000313" key="8">
    <source>
        <dbReference type="EMBL" id="TVT20891.1"/>
    </source>
</evidence>
<dbReference type="EMBL" id="VJZA01000031">
    <property type="protein sequence ID" value="TVT20891.1"/>
    <property type="molecule type" value="Genomic_DNA"/>
</dbReference>
<dbReference type="Gene3D" id="1.20.1250.20">
    <property type="entry name" value="MFS general substrate transporter like domains"/>
    <property type="match status" value="2"/>
</dbReference>
<feature type="transmembrane region" description="Helical" evidence="6">
    <location>
        <begin position="75"/>
        <end position="95"/>
    </location>
</feature>